<evidence type="ECO:0008006" key="6">
    <source>
        <dbReference type="Google" id="ProtNLM"/>
    </source>
</evidence>
<dbReference type="Proteomes" id="UP000230605">
    <property type="component" value="Chromosome 2"/>
</dbReference>
<dbReference type="Gene3D" id="1.20.5.170">
    <property type="match status" value="1"/>
</dbReference>
<dbReference type="CDD" id="cd14688">
    <property type="entry name" value="bZIP_YAP"/>
    <property type="match status" value="1"/>
</dbReference>
<evidence type="ECO:0000313" key="5">
    <source>
        <dbReference type="Proteomes" id="UP001302367"/>
    </source>
</evidence>
<protein>
    <recommendedName>
        <fullName evidence="6">BZIP domain-containing protein</fullName>
    </recommendedName>
</protein>
<dbReference type="EMBL" id="LKMD01000102">
    <property type="protein sequence ID" value="PIA97293.1"/>
    <property type="molecule type" value="Genomic_DNA"/>
</dbReference>
<dbReference type="GO" id="GO:0003700">
    <property type="term" value="F:DNA-binding transcription factor activity"/>
    <property type="evidence" value="ECO:0007669"/>
    <property type="project" value="InterPro"/>
</dbReference>
<name>A0A2G5HYD0_CERBT</name>
<dbReference type="Proteomes" id="UP001302367">
    <property type="component" value="Chromosome 2"/>
</dbReference>
<gene>
    <name evidence="2" type="ORF">CB0940_05533</name>
    <name evidence="3" type="ORF">RHO25_002702</name>
</gene>
<dbReference type="EMBL" id="CP134185">
    <property type="protein sequence ID" value="WPA98091.1"/>
    <property type="molecule type" value="Genomic_DNA"/>
</dbReference>
<dbReference type="SUPFAM" id="SSF57959">
    <property type="entry name" value="Leucine zipper domain"/>
    <property type="match status" value="1"/>
</dbReference>
<reference evidence="3 5" key="2">
    <citation type="submission" date="2023-09" db="EMBL/GenBank/DDBJ databases">
        <title>Complete-Gapless Cercospora beticola genome.</title>
        <authorList>
            <person name="Wyatt N.A."/>
            <person name="Spanner R.E."/>
            <person name="Bolton M.D."/>
        </authorList>
    </citation>
    <scope>NUCLEOTIDE SEQUENCE [LARGE SCALE GENOMIC DNA]</scope>
    <source>
        <strain evidence="3">Cb09-40</strain>
    </source>
</reference>
<accession>A0A2G5HYD0</accession>
<dbReference type="InterPro" id="IPR046347">
    <property type="entry name" value="bZIP_sf"/>
</dbReference>
<evidence type="ECO:0000313" key="2">
    <source>
        <dbReference type="EMBL" id="PIA97293.1"/>
    </source>
</evidence>
<keyword evidence="5" id="KW-1185">Reference proteome</keyword>
<evidence type="ECO:0000313" key="3">
    <source>
        <dbReference type="EMBL" id="WPA98091.1"/>
    </source>
</evidence>
<dbReference type="Pfam" id="PF11905">
    <property type="entry name" value="DUF3425"/>
    <property type="match status" value="1"/>
</dbReference>
<dbReference type="AlphaFoldDB" id="A0A2G5HYD0"/>
<proteinExistence type="predicted"/>
<sequence length="462" mass="52325">MRRNSEAASSCRIERKRAHDREAQRASRAKTKQYIAHLEKTVADLTESSGDSRANYLAQHASQQSQEIDKLQSLVHKIRTLVQDASKSDDGSPTAGGVKGEGSTTTNATDGFPTDAFSALNWDTASEDQWMMEVVKPTEMEVPRQPQPAMPMRQITQTSRNLVVLGINLFCENNDDTTYFQRLNELIEKIEKTPDTLSTLEEDMDILIRAMVSGWDAAERVHHLDIVWRFLRAFDEGLWYRAPPVERFAHFWNMRSTMLHKINPKNQPRRKMASFMSPTIGQRSANHPSVVDYFGWPLVRNHLLTNGITNCSGRSAIAFAESFRFDWPWEARDVYKINRSTGVFSFSEEFTKAFDDITSFQLLANQLIPFEIHTPPKTTAQTDFAQGDDHSSVDDEFAYQTPGFESVSSHGQGMPQQHVDTSAEDWMNTLAAMHEAGRHAMHNAIPSFTMAHEPSLAQWPAV</sequence>
<feature type="region of interest" description="Disordered" evidence="1">
    <location>
        <begin position="1"/>
        <end position="32"/>
    </location>
</feature>
<dbReference type="OrthoDB" id="3535998at2759"/>
<organism evidence="2 4">
    <name type="scientific">Cercospora beticola</name>
    <name type="common">Sugarbeet leaf spot fungus</name>
    <dbReference type="NCBI Taxonomy" id="122368"/>
    <lineage>
        <taxon>Eukaryota</taxon>
        <taxon>Fungi</taxon>
        <taxon>Dikarya</taxon>
        <taxon>Ascomycota</taxon>
        <taxon>Pezizomycotina</taxon>
        <taxon>Dothideomycetes</taxon>
        <taxon>Dothideomycetidae</taxon>
        <taxon>Mycosphaerellales</taxon>
        <taxon>Mycosphaerellaceae</taxon>
        <taxon>Cercospora</taxon>
    </lineage>
</organism>
<dbReference type="PANTHER" id="PTHR37012">
    <property type="entry name" value="B-ZIP TRANSCRIPTION FACTOR (EUROFUNG)-RELATED"/>
    <property type="match status" value="1"/>
</dbReference>
<feature type="region of interest" description="Disordered" evidence="1">
    <location>
        <begin position="84"/>
        <end position="113"/>
    </location>
</feature>
<dbReference type="InterPro" id="IPR021833">
    <property type="entry name" value="DUF3425"/>
</dbReference>
<evidence type="ECO:0000256" key="1">
    <source>
        <dbReference type="SAM" id="MobiDB-lite"/>
    </source>
</evidence>
<reference evidence="2 4" key="1">
    <citation type="submission" date="2015-10" db="EMBL/GenBank/DDBJ databases">
        <title>The cercosporin biosynthetic gene cluster was horizontally transferred to several fungal lineages and shown to be expanded in Cercospora beticola based on microsynteny with recipient genomes.</title>
        <authorList>
            <person name="De Jonge R."/>
            <person name="Ebert M.K."/>
            <person name="Suttle J.C."/>
            <person name="Jurick Ii W.M."/>
            <person name="Secor G.A."/>
            <person name="Thomma B.P."/>
            <person name="Van De Peer Y."/>
            <person name="Bolton M.D."/>
        </authorList>
    </citation>
    <scope>NUCLEOTIDE SEQUENCE [LARGE SCALE GENOMIC DNA]</scope>
    <source>
        <strain evidence="2 4">09-40</strain>
    </source>
</reference>
<dbReference type="PANTHER" id="PTHR37012:SF7">
    <property type="entry name" value="B-ZIP TRANSCRIPTION FACTOR (EUROFUNG)-RELATED"/>
    <property type="match status" value="1"/>
</dbReference>
<evidence type="ECO:0000313" key="4">
    <source>
        <dbReference type="Proteomes" id="UP000230605"/>
    </source>
</evidence>